<sequence length="43" mass="5195">EIFFEAEKHIIELMKKNSYPRFMQSENYRNLLQNAPNPVPKKT</sequence>
<dbReference type="SUPFAM" id="SSF48097">
    <property type="entry name" value="Regulator of G-protein signaling, RGS"/>
    <property type="match status" value="1"/>
</dbReference>
<protein>
    <recommendedName>
        <fullName evidence="1">RGS domain-containing protein</fullName>
    </recommendedName>
</protein>
<feature type="non-terminal residue" evidence="2">
    <location>
        <position position="1"/>
    </location>
</feature>
<dbReference type="InterPro" id="IPR036305">
    <property type="entry name" value="RGS_sf"/>
</dbReference>
<dbReference type="PROSITE" id="PS50132">
    <property type="entry name" value="RGS"/>
    <property type="match status" value="1"/>
</dbReference>
<dbReference type="InterPro" id="IPR016137">
    <property type="entry name" value="RGS"/>
</dbReference>
<organism evidence="2 3">
    <name type="scientific">Rotaria sordida</name>
    <dbReference type="NCBI Taxonomy" id="392033"/>
    <lineage>
        <taxon>Eukaryota</taxon>
        <taxon>Metazoa</taxon>
        <taxon>Spiralia</taxon>
        <taxon>Gnathifera</taxon>
        <taxon>Rotifera</taxon>
        <taxon>Eurotatoria</taxon>
        <taxon>Bdelloidea</taxon>
        <taxon>Philodinida</taxon>
        <taxon>Philodinidae</taxon>
        <taxon>Rotaria</taxon>
    </lineage>
</organism>
<proteinExistence type="predicted"/>
<dbReference type="AlphaFoldDB" id="A0A820JH29"/>
<feature type="domain" description="RGS" evidence="1">
    <location>
        <begin position="1"/>
        <end position="32"/>
    </location>
</feature>
<evidence type="ECO:0000313" key="3">
    <source>
        <dbReference type="Proteomes" id="UP000663823"/>
    </source>
</evidence>
<evidence type="ECO:0000313" key="2">
    <source>
        <dbReference type="EMBL" id="CAF4326476.1"/>
    </source>
</evidence>
<dbReference type="Gene3D" id="1.10.167.10">
    <property type="entry name" value="Regulator of G-protein Signalling 4, domain 2"/>
    <property type="match status" value="1"/>
</dbReference>
<comment type="caution">
    <text evidence="2">The sequence shown here is derived from an EMBL/GenBank/DDBJ whole genome shotgun (WGS) entry which is preliminary data.</text>
</comment>
<accession>A0A820JH29</accession>
<gene>
    <name evidence="2" type="ORF">OTI717_LOCUS42828</name>
</gene>
<dbReference type="InterPro" id="IPR044926">
    <property type="entry name" value="RGS_subdomain_2"/>
</dbReference>
<evidence type="ECO:0000259" key="1">
    <source>
        <dbReference type="PROSITE" id="PS50132"/>
    </source>
</evidence>
<name>A0A820JH29_9BILA</name>
<dbReference type="EMBL" id="CAJOAX010055258">
    <property type="protein sequence ID" value="CAF4326476.1"/>
    <property type="molecule type" value="Genomic_DNA"/>
</dbReference>
<dbReference type="Proteomes" id="UP000663823">
    <property type="component" value="Unassembled WGS sequence"/>
</dbReference>
<dbReference type="Pfam" id="PF00615">
    <property type="entry name" value="RGS"/>
    <property type="match status" value="1"/>
</dbReference>
<reference evidence="2" key="1">
    <citation type="submission" date="2021-02" db="EMBL/GenBank/DDBJ databases">
        <authorList>
            <person name="Nowell W R."/>
        </authorList>
    </citation>
    <scope>NUCLEOTIDE SEQUENCE</scope>
</reference>